<keyword evidence="1" id="KW-0732">Signal</keyword>
<dbReference type="EMBL" id="MU006304">
    <property type="protein sequence ID" value="KAF2851046.1"/>
    <property type="molecule type" value="Genomic_DNA"/>
</dbReference>
<feature type="signal peptide" evidence="1">
    <location>
        <begin position="1"/>
        <end position="27"/>
    </location>
</feature>
<evidence type="ECO:0000313" key="2">
    <source>
        <dbReference type="EMBL" id="KAF2851046.1"/>
    </source>
</evidence>
<sequence>MVSSSSKGSIICFLPLLRFFMTIPTQTSTCCEFWRAMATKFVDRLSEIVTWVLLNRLWSMRDLEQSHLTRYSFKLAGPFEGVLEGKCRHFNAGRAINRLYGAWFTAYNDQATSPTYRTRSNLSLFISMMPSLHIVSRLPSSSRGLSFLVCMRKQKSKCRLCRVRVELMPGAEPGDCLAQHFIEVHWNA</sequence>
<dbReference type="Proteomes" id="UP000799423">
    <property type="component" value="Unassembled WGS sequence"/>
</dbReference>
<organism evidence="2 3">
    <name type="scientific">Plenodomus tracheiphilus IPT5</name>
    <dbReference type="NCBI Taxonomy" id="1408161"/>
    <lineage>
        <taxon>Eukaryota</taxon>
        <taxon>Fungi</taxon>
        <taxon>Dikarya</taxon>
        <taxon>Ascomycota</taxon>
        <taxon>Pezizomycotina</taxon>
        <taxon>Dothideomycetes</taxon>
        <taxon>Pleosporomycetidae</taxon>
        <taxon>Pleosporales</taxon>
        <taxon>Pleosporineae</taxon>
        <taxon>Leptosphaeriaceae</taxon>
        <taxon>Plenodomus</taxon>
    </lineage>
</organism>
<accession>A0A6A7B674</accession>
<proteinExistence type="predicted"/>
<gene>
    <name evidence="2" type="ORF">T440DRAFT_78018</name>
</gene>
<feature type="chain" id="PRO_5025548733" description="C2H2-type domain-containing protein" evidence="1">
    <location>
        <begin position="28"/>
        <end position="188"/>
    </location>
</feature>
<evidence type="ECO:0000256" key="1">
    <source>
        <dbReference type="SAM" id="SignalP"/>
    </source>
</evidence>
<dbReference type="OrthoDB" id="3790934at2759"/>
<evidence type="ECO:0000313" key="3">
    <source>
        <dbReference type="Proteomes" id="UP000799423"/>
    </source>
</evidence>
<evidence type="ECO:0008006" key="4">
    <source>
        <dbReference type="Google" id="ProtNLM"/>
    </source>
</evidence>
<protein>
    <recommendedName>
        <fullName evidence="4">C2H2-type domain-containing protein</fullName>
    </recommendedName>
</protein>
<reference evidence="2" key="1">
    <citation type="submission" date="2020-01" db="EMBL/GenBank/DDBJ databases">
        <authorList>
            <consortium name="DOE Joint Genome Institute"/>
            <person name="Haridas S."/>
            <person name="Albert R."/>
            <person name="Binder M."/>
            <person name="Bloem J."/>
            <person name="Labutti K."/>
            <person name="Salamov A."/>
            <person name="Andreopoulos B."/>
            <person name="Baker S.E."/>
            <person name="Barry K."/>
            <person name="Bills G."/>
            <person name="Bluhm B.H."/>
            <person name="Cannon C."/>
            <person name="Castanera R."/>
            <person name="Culley D.E."/>
            <person name="Daum C."/>
            <person name="Ezra D."/>
            <person name="Gonzalez J.B."/>
            <person name="Henrissat B."/>
            <person name="Kuo A."/>
            <person name="Liang C."/>
            <person name="Lipzen A."/>
            <person name="Lutzoni F."/>
            <person name="Magnuson J."/>
            <person name="Mondo S."/>
            <person name="Nolan M."/>
            <person name="Ohm R."/>
            <person name="Pangilinan J."/>
            <person name="Park H.-J."/>
            <person name="Ramirez L."/>
            <person name="Alfaro M."/>
            <person name="Sun H."/>
            <person name="Tritt A."/>
            <person name="Yoshinaga Y."/>
            <person name="Zwiers L.-H."/>
            <person name="Turgeon B.G."/>
            <person name="Goodwin S.B."/>
            <person name="Spatafora J.W."/>
            <person name="Crous P.W."/>
            <person name="Grigoriev I.V."/>
        </authorList>
    </citation>
    <scope>NUCLEOTIDE SEQUENCE</scope>
    <source>
        <strain evidence="2">IPT5</strain>
    </source>
</reference>
<keyword evidence="3" id="KW-1185">Reference proteome</keyword>
<dbReference type="AlphaFoldDB" id="A0A6A7B674"/>
<name>A0A6A7B674_9PLEO</name>